<feature type="transmembrane region" description="Helical" evidence="1">
    <location>
        <begin position="118"/>
        <end position="143"/>
    </location>
</feature>
<proteinExistence type="predicted"/>
<keyword evidence="1" id="KW-0812">Transmembrane</keyword>
<feature type="transmembrane region" description="Helical" evidence="1">
    <location>
        <begin position="75"/>
        <end position="98"/>
    </location>
</feature>
<protein>
    <submittedName>
        <fullName evidence="2">Uncharacterized protein</fullName>
    </submittedName>
</protein>
<gene>
    <name evidence="2" type="ORF">NP064_07375</name>
</gene>
<keyword evidence="1" id="KW-0472">Membrane</keyword>
<evidence type="ECO:0000256" key="1">
    <source>
        <dbReference type="SAM" id="Phobius"/>
    </source>
</evidence>
<evidence type="ECO:0000313" key="2">
    <source>
        <dbReference type="EMBL" id="UUI76692.1"/>
    </source>
</evidence>
<keyword evidence="1" id="KW-1133">Transmembrane helix</keyword>
<feature type="transmembrane region" description="Helical" evidence="1">
    <location>
        <begin position="17"/>
        <end position="38"/>
    </location>
</feature>
<reference evidence="2 3" key="1">
    <citation type="submission" date="2022-07" db="EMBL/GenBank/DDBJ databases">
        <title>Novel species in genus cellulomonas.</title>
        <authorList>
            <person name="Ye L."/>
        </authorList>
    </citation>
    <scope>NUCLEOTIDE SEQUENCE [LARGE SCALE GENOMIC DNA]</scope>
    <source>
        <strain evidence="3">zg-Y338</strain>
    </source>
</reference>
<dbReference type="EMBL" id="CP101988">
    <property type="protein sequence ID" value="UUI76692.1"/>
    <property type="molecule type" value="Genomic_DNA"/>
</dbReference>
<dbReference type="Proteomes" id="UP001316189">
    <property type="component" value="Chromosome"/>
</dbReference>
<dbReference type="RefSeq" id="WP_227568981.1">
    <property type="nucleotide sequence ID" value="NZ_CP101988.1"/>
</dbReference>
<keyword evidence="3" id="KW-1185">Reference proteome</keyword>
<evidence type="ECO:0000313" key="3">
    <source>
        <dbReference type="Proteomes" id="UP001316189"/>
    </source>
</evidence>
<organism evidence="2 3">
    <name type="scientific">Cellulomonas chengniuliangii</name>
    <dbReference type="NCBI Taxonomy" id="2968084"/>
    <lineage>
        <taxon>Bacteria</taxon>
        <taxon>Bacillati</taxon>
        <taxon>Actinomycetota</taxon>
        <taxon>Actinomycetes</taxon>
        <taxon>Micrococcales</taxon>
        <taxon>Cellulomonadaceae</taxon>
        <taxon>Cellulomonas</taxon>
    </lineage>
</organism>
<feature type="transmembrane region" description="Helical" evidence="1">
    <location>
        <begin position="50"/>
        <end position="68"/>
    </location>
</feature>
<name>A0ABY5L1M6_9CELL</name>
<sequence length="150" mass="15857">MTPDIATQNPTRSSQRYFGIPLLAMAGLAALVLPRVVLHDLHLIDGGFALVNWPLALLPIAAWVFVTIRARSPHPFLTVLTIGIMSGLMMVVTHQLLWDSAFQGDLPVVGGSTFIPRFAAMVSGTVTGAAIGAISGLITWALASARRDAG</sequence>
<accession>A0ABY5L1M6</accession>